<organism evidence="3 4">
    <name type="scientific">Pseudomonas corrugata</name>
    <dbReference type="NCBI Taxonomy" id="47879"/>
    <lineage>
        <taxon>Bacteria</taxon>
        <taxon>Pseudomonadati</taxon>
        <taxon>Pseudomonadota</taxon>
        <taxon>Gammaproteobacteria</taxon>
        <taxon>Pseudomonadales</taxon>
        <taxon>Pseudomonadaceae</taxon>
        <taxon>Pseudomonas</taxon>
    </lineage>
</organism>
<accession>A0A7Y5Z939</accession>
<keyword evidence="1" id="KW-0238">DNA-binding</keyword>
<reference evidence="3 4" key="1">
    <citation type="journal article" date="2020" name="Front. Plant Sci.">
        <title>Isolation of Rhizosphere Bacteria That Improve Quality and Water Stress Tolerance in Greenhouse Ornamentals.</title>
        <authorList>
            <person name="Nordstedt N.P."/>
            <person name="Jones M.L."/>
        </authorList>
    </citation>
    <scope>NUCLEOTIDE SEQUENCE [LARGE SCALE GENOMIC DNA]</scope>
    <source>
        <strain evidence="3 4">C7D2</strain>
    </source>
</reference>
<dbReference type="Gene3D" id="1.10.357.10">
    <property type="entry name" value="Tetracycline Repressor, domain 2"/>
    <property type="match status" value="1"/>
</dbReference>
<dbReference type="SUPFAM" id="SSF48498">
    <property type="entry name" value="Tetracyclin repressor-like, C-terminal domain"/>
    <property type="match status" value="1"/>
</dbReference>
<feature type="domain" description="BetI-type transcriptional repressor C-terminal" evidence="2">
    <location>
        <begin position="101"/>
        <end position="182"/>
    </location>
</feature>
<dbReference type="RefSeq" id="WP_175363628.1">
    <property type="nucleotide sequence ID" value="NZ_JABFMR010000024.1"/>
</dbReference>
<sequence>MERERNLESEDMGATSPYSRVGKRLKRIEEINEVAAMIFVRDGYAQFSARKVAKELGISLNNLQHYCGSTEKLCFEMIKAKLEFFVHRVDLLVARSSAETPMERLAVAIRENSAATFDAETARFFFQMGALASHDPAIKALMASQYDRFLEGFRQLISEVNPALPTAQVAIYAALIATQIDGNFFYQDQVSATTGMREQLIETAIAFWSMTLLPAPAGQSGGA</sequence>
<evidence type="ECO:0000313" key="4">
    <source>
        <dbReference type="Proteomes" id="UP000536720"/>
    </source>
</evidence>
<dbReference type="Pfam" id="PF13977">
    <property type="entry name" value="TetR_C_6"/>
    <property type="match status" value="1"/>
</dbReference>
<name>A0A7Y5Z939_9PSED</name>
<proteinExistence type="predicted"/>
<protein>
    <recommendedName>
        <fullName evidence="2">BetI-type transcriptional repressor C-terminal domain-containing protein</fullName>
    </recommendedName>
</protein>
<dbReference type="InterPro" id="IPR039538">
    <property type="entry name" value="BetI_C"/>
</dbReference>
<dbReference type="InterPro" id="IPR050109">
    <property type="entry name" value="HTH-type_TetR-like_transc_reg"/>
</dbReference>
<comment type="caution">
    <text evidence="3">The sequence shown here is derived from an EMBL/GenBank/DDBJ whole genome shotgun (WGS) entry which is preliminary data.</text>
</comment>
<dbReference type="EMBL" id="JABFMR010000024">
    <property type="protein sequence ID" value="NUT89101.1"/>
    <property type="molecule type" value="Genomic_DNA"/>
</dbReference>
<dbReference type="GO" id="GO:0003700">
    <property type="term" value="F:DNA-binding transcription factor activity"/>
    <property type="evidence" value="ECO:0007669"/>
    <property type="project" value="TreeGrafter"/>
</dbReference>
<evidence type="ECO:0000256" key="1">
    <source>
        <dbReference type="ARBA" id="ARBA00023125"/>
    </source>
</evidence>
<dbReference type="InterPro" id="IPR009057">
    <property type="entry name" value="Homeodomain-like_sf"/>
</dbReference>
<gene>
    <name evidence="3" type="ORF">HNO91_21945</name>
</gene>
<dbReference type="PANTHER" id="PTHR30055:SF226">
    <property type="entry name" value="HTH-TYPE TRANSCRIPTIONAL REGULATOR PKSA"/>
    <property type="match status" value="1"/>
</dbReference>
<dbReference type="SUPFAM" id="SSF46689">
    <property type="entry name" value="Homeodomain-like"/>
    <property type="match status" value="1"/>
</dbReference>
<evidence type="ECO:0000259" key="2">
    <source>
        <dbReference type="Pfam" id="PF13977"/>
    </source>
</evidence>
<evidence type="ECO:0000313" key="3">
    <source>
        <dbReference type="EMBL" id="NUT89101.1"/>
    </source>
</evidence>
<dbReference type="PANTHER" id="PTHR30055">
    <property type="entry name" value="HTH-TYPE TRANSCRIPTIONAL REGULATOR RUTR"/>
    <property type="match status" value="1"/>
</dbReference>
<dbReference type="InterPro" id="IPR036271">
    <property type="entry name" value="Tet_transcr_reg_TetR-rel_C_sf"/>
</dbReference>
<dbReference type="Proteomes" id="UP000536720">
    <property type="component" value="Unassembled WGS sequence"/>
</dbReference>
<dbReference type="AlphaFoldDB" id="A0A7Y5Z939"/>
<dbReference type="GO" id="GO:0000976">
    <property type="term" value="F:transcription cis-regulatory region binding"/>
    <property type="evidence" value="ECO:0007669"/>
    <property type="project" value="TreeGrafter"/>
</dbReference>